<dbReference type="AlphaFoldDB" id="A0A7T7V295"/>
<dbReference type="PANTHER" id="PTHR38469">
    <property type="entry name" value="PERIPLASMIC PEPTIDASE SUBFAMILY S1B"/>
    <property type="match status" value="1"/>
</dbReference>
<evidence type="ECO:0000256" key="5">
    <source>
        <dbReference type="ARBA" id="ARBA00022801"/>
    </source>
</evidence>
<dbReference type="Proteomes" id="UP000595426">
    <property type="component" value="Chromosome"/>
</dbReference>
<gene>
    <name evidence="8" type="ORF">I6H88_08245</name>
</gene>
<dbReference type="OrthoDB" id="9805367at2"/>
<dbReference type="InterPro" id="IPR009003">
    <property type="entry name" value="Peptidase_S1_PA"/>
</dbReference>
<dbReference type="GeneID" id="93134858"/>
<keyword evidence="4" id="KW-0732">Signal</keyword>
<dbReference type="GO" id="GO:0008239">
    <property type="term" value="F:dipeptidyl-peptidase activity"/>
    <property type="evidence" value="ECO:0007669"/>
    <property type="project" value="UniProtKB-UniRule"/>
</dbReference>
<reference evidence="8 9" key="1">
    <citation type="submission" date="2020-12" db="EMBL/GenBank/DDBJ databases">
        <title>FDA dAtabase for Regulatory Grade micrObial Sequences (FDA-ARGOS): Supporting development and validation of Infectious Disease Dx tests.</title>
        <authorList>
            <person name="Kerrigan L."/>
            <person name="Long C."/>
            <person name="Tallon L."/>
            <person name="Sadzewicz L."/>
            <person name="Zhao X."/>
            <person name="Boylan J."/>
            <person name="Ott S."/>
            <person name="Bowen H."/>
            <person name="Vavikolanu K."/>
            <person name="Mehta A."/>
            <person name="Aluvathingal J."/>
            <person name="Nadendla S."/>
            <person name="Yan Y."/>
            <person name="Sichtig H."/>
        </authorList>
    </citation>
    <scope>NUCLEOTIDE SEQUENCE [LARGE SCALE GENOMIC DNA]</scope>
    <source>
        <strain evidence="8 9">FDAARGOS_1031</strain>
    </source>
</reference>
<evidence type="ECO:0000313" key="8">
    <source>
        <dbReference type="EMBL" id="QQN60542.1"/>
    </source>
</evidence>
<dbReference type="EMBL" id="CP067018">
    <property type="protein sequence ID" value="QQN60542.1"/>
    <property type="molecule type" value="Genomic_DNA"/>
</dbReference>
<evidence type="ECO:0000256" key="7">
    <source>
        <dbReference type="RuleBase" id="RU366067"/>
    </source>
</evidence>
<dbReference type="RefSeq" id="WP_034871786.1">
    <property type="nucleotide sequence ID" value="NZ_CBCSDR010000002.1"/>
</dbReference>
<keyword evidence="3 7" id="KW-0645">Protease</keyword>
<keyword evidence="5 7" id="KW-0378">Hydrolase</keyword>
<organism evidence="8 9">
    <name type="scientific">Elizabethkingia bruuniana</name>
    <dbReference type="NCBI Taxonomy" id="1756149"/>
    <lineage>
        <taxon>Bacteria</taxon>
        <taxon>Pseudomonadati</taxon>
        <taxon>Bacteroidota</taxon>
        <taxon>Flavobacteriia</taxon>
        <taxon>Flavobacteriales</taxon>
        <taxon>Weeksellaceae</taxon>
        <taxon>Elizabethkingia</taxon>
    </lineage>
</organism>
<evidence type="ECO:0000256" key="2">
    <source>
        <dbReference type="ARBA" id="ARBA00022438"/>
    </source>
</evidence>
<dbReference type="GO" id="GO:0070009">
    <property type="term" value="F:serine-type aminopeptidase activity"/>
    <property type="evidence" value="ECO:0007669"/>
    <property type="project" value="UniProtKB-UniRule"/>
</dbReference>
<evidence type="ECO:0000313" key="9">
    <source>
        <dbReference type="Proteomes" id="UP000595426"/>
    </source>
</evidence>
<evidence type="ECO:0000256" key="3">
    <source>
        <dbReference type="ARBA" id="ARBA00022670"/>
    </source>
</evidence>
<accession>A0A7T7V295</accession>
<dbReference type="InterPro" id="IPR043504">
    <property type="entry name" value="Peptidase_S1_PA_chymotrypsin"/>
</dbReference>
<name>A0A7T7V295_9FLAO</name>
<keyword evidence="9" id="KW-1185">Reference proteome</keyword>
<sequence>MKRLFLLLTFMVSFVQMRADEGMWLMMLIKRLNGVDMQKEGLHLTPEEIYSVNNSSMKDAILQFGGGCTAEIVSPQGLIFTNHHCGYGAIAAASTPEKDYLTNGFWAKNNGEEINSKGLSVRFFVRMDDATKRITSKLNNDMSADQRKAIIDAEIKAIQSENSENGKYTVVVKDFFKGNEFYYFVFQDFKDVRLVGTPPSSIGKYGGDTDNWEWPRHTGDFSVFRVYADKNGNPAEYSANNVPLKPKHHLPISLKGNKPGDFAMIVGYPGTTNRYLTSFGIEQMVSKDYPAWVEASKTAMDVMKKHMDKDDATRLAYASNYASVANYWKNRAGTIEAVYKNGTIGDKKEVEKKYQQWADKAENKAVYGNVLANTDTYYKQISNRNIEKNYGAQFQRNAKYIRNSFQIGDALTSYMKQDASAQAAMKPKLEAAVKQAYEGFNTQLEAEMLSQMASLYQSKVAADVASATVKSVNVSELANIAQSSIFANAASVINFLNNPSAEKLANDKLYKFAAGYIGDNKVLAEKYAKTDEGFQKDSRLFMDGLMKSMPEKKFYPDANSTIRLTYGQIETLPKRADRDYTGIKQNYYTTMEGMIKKYKKGDEEFDLPQGLLDLYKKKDYGMYKDKDGQLHVNFLSNNDITGGNSGSPIIDGYGRLIGLAFDGNSEALSGDIVFEPKLQRTINVDVRYVLWVIDKFAGAKNLISELTLVK</sequence>
<comment type="function">
    <text evidence="7">Catalyzes the removal of dipeptides from the N-terminus of oligopeptides.</text>
</comment>
<proteinExistence type="inferred from homology"/>
<dbReference type="SUPFAM" id="SSF50494">
    <property type="entry name" value="Trypsin-like serine proteases"/>
    <property type="match status" value="1"/>
</dbReference>
<comment type="similarity">
    <text evidence="1 7">Belongs to the peptidase S46 family.</text>
</comment>
<dbReference type="KEGG" id="egm:AYC65_18220"/>
<dbReference type="GO" id="GO:0006508">
    <property type="term" value="P:proteolysis"/>
    <property type="evidence" value="ECO:0007669"/>
    <property type="project" value="UniProtKB-KW"/>
</dbReference>
<evidence type="ECO:0000256" key="1">
    <source>
        <dbReference type="ARBA" id="ARBA00010491"/>
    </source>
</evidence>
<dbReference type="EC" id="3.4.14.-" evidence="7"/>
<dbReference type="GO" id="GO:0043171">
    <property type="term" value="P:peptide catabolic process"/>
    <property type="evidence" value="ECO:0007669"/>
    <property type="project" value="UniProtKB-UniRule"/>
</dbReference>
<dbReference type="PANTHER" id="PTHR38469:SF1">
    <property type="entry name" value="PERIPLASMIC PEPTIDASE SUBFAMILY S1B"/>
    <property type="match status" value="1"/>
</dbReference>
<protein>
    <recommendedName>
        <fullName evidence="7">Dipeptidyl-peptidase</fullName>
        <ecNumber evidence="7">3.4.14.-</ecNumber>
    </recommendedName>
</protein>
<evidence type="ECO:0000256" key="4">
    <source>
        <dbReference type="ARBA" id="ARBA00022729"/>
    </source>
</evidence>
<keyword evidence="2 7" id="KW-0031">Aminopeptidase</keyword>
<keyword evidence="6 7" id="KW-0720">Serine protease</keyword>
<dbReference type="InterPro" id="IPR019500">
    <property type="entry name" value="Pep_S46"/>
</dbReference>
<dbReference type="Pfam" id="PF10459">
    <property type="entry name" value="Peptidase_S46"/>
    <property type="match status" value="1"/>
</dbReference>
<dbReference type="Gene3D" id="2.40.10.10">
    <property type="entry name" value="Trypsin-like serine proteases"/>
    <property type="match status" value="1"/>
</dbReference>
<evidence type="ECO:0000256" key="6">
    <source>
        <dbReference type="ARBA" id="ARBA00022825"/>
    </source>
</evidence>